<dbReference type="EMBL" id="MPDK01000009">
    <property type="protein sequence ID" value="PWI57768.1"/>
    <property type="molecule type" value="Genomic_DNA"/>
</dbReference>
<dbReference type="RefSeq" id="WP_109430515.1">
    <property type="nucleotide sequence ID" value="NZ_MPDK01000009.1"/>
</dbReference>
<name>A0A2U3D910_SULT2</name>
<keyword evidence="2" id="KW-1185">Reference proteome</keyword>
<evidence type="ECO:0000313" key="1">
    <source>
        <dbReference type="EMBL" id="PWI57768.1"/>
    </source>
</evidence>
<evidence type="ECO:0000313" key="2">
    <source>
        <dbReference type="Proteomes" id="UP000245380"/>
    </source>
</evidence>
<protein>
    <submittedName>
        <fullName evidence="1">Uncharacterized protein</fullName>
    </submittedName>
</protein>
<organism evidence="1 2">
    <name type="scientific">Sulfoacidibacillus thermotolerans</name>
    <name type="common">Acidibacillus sulfuroxidans</name>
    <dbReference type="NCBI Taxonomy" id="1765684"/>
    <lineage>
        <taxon>Bacteria</taxon>
        <taxon>Bacillati</taxon>
        <taxon>Bacillota</taxon>
        <taxon>Bacilli</taxon>
        <taxon>Bacillales</taxon>
        <taxon>Alicyclobacillaceae</taxon>
        <taxon>Sulfoacidibacillus</taxon>
    </lineage>
</organism>
<dbReference type="Proteomes" id="UP000245380">
    <property type="component" value="Unassembled WGS sequence"/>
</dbReference>
<comment type="caution">
    <text evidence="1">The sequence shown here is derived from an EMBL/GenBank/DDBJ whole genome shotgun (WGS) entry which is preliminary data.</text>
</comment>
<sequence length="113" mass="12173">MQTKELFATTHKKTSLIHTIDEAIKAARHVGVVPMNQDQNDFASSGRKAIRETSEKIGEAFETVARTTGTVVNGVAQTAKHVASVVVDGVQKTTSDTLRNLQAAPKRDTDPNS</sequence>
<proteinExistence type="predicted"/>
<dbReference type="AlphaFoldDB" id="A0A2U3D910"/>
<reference evidence="1 2" key="1">
    <citation type="submission" date="2016-11" db="EMBL/GenBank/DDBJ databases">
        <title>Comparative genomics of Acidibacillus ferroxidans species.</title>
        <authorList>
            <person name="Oliveira G."/>
            <person name="Nunes G."/>
            <person name="Oliveira R."/>
            <person name="Araujo F."/>
            <person name="Salim A."/>
            <person name="Scholte L."/>
            <person name="Morais D."/>
            <person name="Nancucheo I."/>
            <person name="Johnson D.B."/>
            <person name="Grail B."/>
            <person name="Bittencourt J."/>
            <person name="Valadares R."/>
        </authorList>
    </citation>
    <scope>NUCLEOTIDE SEQUENCE [LARGE SCALE GENOMIC DNA]</scope>
    <source>
        <strain evidence="1 2">Y002</strain>
    </source>
</reference>
<gene>
    <name evidence="1" type="ORF">BM613_07245</name>
</gene>
<accession>A0A2U3D910</accession>